<proteinExistence type="predicted"/>
<name>A0A0R1W4D7_9LACO</name>
<comment type="caution">
    <text evidence="1">The sequence shown here is derived from an EMBL/GenBank/DDBJ whole genome shotgun (WGS) entry which is preliminary data.</text>
</comment>
<dbReference type="Proteomes" id="UP000051820">
    <property type="component" value="Unassembled WGS sequence"/>
</dbReference>
<reference evidence="1 2" key="1">
    <citation type="journal article" date="2015" name="Genome Announc.">
        <title>Expanding the biotechnology potential of lactobacilli through comparative genomics of 213 strains and associated genera.</title>
        <authorList>
            <person name="Sun Z."/>
            <person name="Harris H.M."/>
            <person name="McCann A."/>
            <person name="Guo C."/>
            <person name="Argimon S."/>
            <person name="Zhang W."/>
            <person name="Yang X."/>
            <person name="Jeffery I.B."/>
            <person name="Cooney J.C."/>
            <person name="Kagawa T.F."/>
            <person name="Liu W."/>
            <person name="Song Y."/>
            <person name="Salvetti E."/>
            <person name="Wrobel A."/>
            <person name="Rasinkangas P."/>
            <person name="Parkhill J."/>
            <person name="Rea M.C."/>
            <person name="O'Sullivan O."/>
            <person name="Ritari J."/>
            <person name="Douillard F.P."/>
            <person name="Paul Ross R."/>
            <person name="Yang R."/>
            <person name="Briner A.E."/>
            <person name="Felis G.E."/>
            <person name="de Vos W.M."/>
            <person name="Barrangou R."/>
            <person name="Klaenhammer T.R."/>
            <person name="Caufield P.W."/>
            <person name="Cui Y."/>
            <person name="Zhang H."/>
            <person name="O'Toole P.W."/>
        </authorList>
    </citation>
    <scope>NUCLEOTIDE SEQUENCE [LARGE SCALE GENOMIC DNA]</scope>
    <source>
        <strain evidence="1 2">DSM 5007</strain>
    </source>
</reference>
<gene>
    <name evidence="1" type="ORF">FD16_GL001469</name>
</gene>
<accession>A0A0R1W4D7</accession>
<evidence type="ECO:0000313" key="2">
    <source>
        <dbReference type="Proteomes" id="UP000051820"/>
    </source>
</evidence>
<protein>
    <submittedName>
        <fullName evidence="1">Uncharacterized protein</fullName>
    </submittedName>
</protein>
<organism evidence="1 2">
    <name type="scientific">Paucilactobacillus suebicus DSM 5007 = KCTC 3549</name>
    <dbReference type="NCBI Taxonomy" id="1423807"/>
    <lineage>
        <taxon>Bacteria</taxon>
        <taxon>Bacillati</taxon>
        <taxon>Bacillota</taxon>
        <taxon>Bacilli</taxon>
        <taxon>Lactobacillales</taxon>
        <taxon>Lactobacillaceae</taxon>
        <taxon>Paucilactobacillus</taxon>
    </lineage>
</organism>
<evidence type="ECO:0000313" key="1">
    <source>
        <dbReference type="EMBL" id="KRM10198.1"/>
    </source>
</evidence>
<dbReference type="EMBL" id="AZGF01000031">
    <property type="protein sequence ID" value="KRM10198.1"/>
    <property type="molecule type" value="Genomic_DNA"/>
</dbReference>
<dbReference type="AlphaFoldDB" id="A0A0R1W4D7"/>
<dbReference type="STRING" id="1423807.FD16_GL001469"/>
<keyword evidence="2" id="KW-1185">Reference proteome</keyword>
<dbReference type="PATRIC" id="fig|1423807.3.peg.1500"/>
<sequence>MTTYLTEIFRLTGVNRVDAKLKLHAINILNMMLWRYKMTKYMTKDKVLITAEIERVDNNTTDHLPYLVKMKNGSNIWISENEIVDKTIGSNGAESFQHSLSLSDATTLDKVNAELDFAWFAVKKIQDTIWEHVHPIHGDSDSNTPEDFKVFLNKLSTVRSELEEIGSFIDCAHIERDFKIVEKQAGGSDD</sequence>